<evidence type="ECO:0000256" key="1">
    <source>
        <dbReference type="SAM" id="SignalP"/>
    </source>
</evidence>
<accession>A0A1H0G7H3</accession>
<protein>
    <recommendedName>
        <fullName evidence="4">Lipoprotein</fullName>
    </recommendedName>
</protein>
<dbReference type="AlphaFoldDB" id="A0A1H0G7H3"/>
<feature type="chain" id="PRO_5039685331" description="Lipoprotein" evidence="1">
    <location>
        <begin position="20"/>
        <end position="218"/>
    </location>
</feature>
<dbReference type="Proteomes" id="UP000198778">
    <property type="component" value="Unassembled WGS sequence"/>
</dbReference>
<evidence type="ECO:0000313" key="2">
    <source>
        <dbReference type="EMBL" id="SDO02863.1"/>
    </source>
</evidence>
<feature type="signal peptide" evidence="1">
    <location>
        <begin position="1"/>
        <end position="19"/>
    </location>
</feature>
<evidence type="ECO:0000313" key="3">
    <source>
        <dbReference type="Proteomes" id="UP000198778"/>
    </source>
</evidence>
<organism evidence="2 3">
    <name type="scientific">Alkalicoccus daliensis</name>
    <dbReference type="NCBI Taxonomy" id="745820"/>
    <lineage>
        <taxon>Bacteria</taxon>
        <taxon>Bacillati</taxon>
        <taxon>Bacillota</taxon>
        <taxon>Bacilli</taxon>
        <taxon>Bacillales</taxon>
        <taxon>Bacillaceae</taxon>
        <taxon>Alkalicoccus</taxon>
    </lineage>
</organism>
<dbReference type="EMBL" id="FNIL01000006">
    <property type="protein sequence ID" value="SDO02863.1"/>
    <property type="molecule type" value="Genomic_DNA"/>
</dbReference>
<gene>
    <name evidence="2" type="ORF">SAMN04488053_1066</name>
</gene>
<dbReference type="RefSeq" id="WP_090842921.1">
    <property type="nucleotide sequence ID" value="NZ_FNIL01000006.1"/>
</dbReference>
<reference evidence="3" key="1">
    <citation type="submission" date="2016-10" db="EMBL/GenBank/DDBJ databases">
        <authorList>
            <person name="Varghese N."/>
            <person name="Submissions S."/>
        </authorList>
    </citation>
    <scope>NUCLEOTIDE SEQUENCE [LARGE SCALE GENOMIC DNA]</scope>
    <source>
        <strain evidence="3">CGMCC 1.10369</strain>
    </source>
</reference>
<evidence type="ECO:0008006" key="4">
    <source>
        <dbReference type="Google" id="ProtNLM"/>
    </source>
</evidence>
<name>A0A1H0G7H3_9BACI</name>
<keyword evidence="3" id="KW-1185">Reference proteome</keyword>
<sequence length="218" mass="24955">MSFLVILFSILFLSACFDAENQTEANTAGSAASSSDAPSYIKANETSRTDASFSESLTAYHAKNNHPQHEEFSRTMHHEGKKWRLLLHTDHDNFENCLHLYDDADTLVATQYLEVQAEEKEIGLAQIEIIPTSQGDYAALIFGERSYQADIYKLQNQQLEYVQSFTSIGEIRFLDPEENGMYEYLSVEFIHYDGTVESYGEYWLTEDENKWVEAENQG</sequence>
<proteinExistence type="predicted"/>
<keyword evidence="1" id="KW-0732">Signal</keyword>